<keyword evidence="11" id="KW-1185">Reference proteome</keyword>
<evidence type="ECO:0000256" key="2">
    <source>
        <dbReference type="ARBA" id="ARBA00022473"/>
    </source>
</evidence>
<dbReference type="GO" id="GO:0001666">
    <property type="term" value="P:response to hypoxia"/>
    <property type="evidence" value="ECO:0007669"/>
    <property type="project" value="TreeGrafter"/>
</dbReference>
<evidence type="ECO:0000256" key="5">
    <source>
        <dbReference type="ARBA" id="ARBA00023030"/>
    </source>
</evidence>
<keyword evidence="6" id="KW-1015">Disulfide bond</keyword>
<evidence type="ECO:0000256" key="6">
    <source>
        <dbReference type="ARBA" id="ARBA00023157"/>
    </source>
</evidence>
<keyword evidence="3" id="KW-0037">Angiogenesis</keyword>
<protein>
    <recommendedName>
        <fullName evidence="9">Vascular endothelial growth factor heparin-binding domain-containing protein</fullName>
    </recommendedName>
</protein>
<dbReference type="InterPro" id="IPR036841">
    <property type="entry name" value="VEGF_C_sf"/>
</dbReference>
<dbReference type="EMBL" id="VFJC01000022">
    <property type="protein sequence ID" value="KAB5535391.1"/>
    <property type="molecule type" value="Genomic_DNA"/>
</dbReference>
<dbReference type="Pfam" id="PF14554">
    <property type="entry name" value="VEGF_C"/>
    <property type="match status" value="1"/>
</dbReference>
<evidence type="ECO:0000256" key="1">
    <source>
        <dbReference type="ARBA" id="ARBA00006686"/>
    </source>
</evidence>
<keyword evidence="7" id="KW-0325">Glycoprotein</keyword>
<feature type="domain" description="Vascular endothelial growth factor heparin-binding" evidence="9">
    <location>
        <begin position="14"/>
        <end position="66"/>
    </location>
</feature>
<dbReference type="SUPFAM" id="SSF57593">
    <property type="entry name" value="Heparin-binding domain from vascular endothelial growth factor"/>
    <property type="match status" value="1"/>
</dbReference>
<dbReference type="GO" id="GO:0008201">
    <property type="term" value="F:heparin binding"/>
    <property type="evidence" value="ECO:0007669"/>
    <property type="project" value="InterPro"/>
</dbReference>
<reference evidence="10 11" key="1">
    <citation type="submission" date="2019-06" db="EMBL/GenBank/DDBJ databases">
        <title>A chromosome-scale genome assembly of the striped catfish, Pangasianodon hypophthalmus.</title>
        <authorList>
            <person name="Wen M."/>
            <person name="Zahm M."/>
            <person name="Roques C."/>
            <person name="Cabau C."/>
            <person name="Klopp C."/>
            <person name="Donnadieu C."/>
            <person name="Jouanno E."/>
            <person name="Avarre J.-C."/>
            <person name="Campet M."/>
            <person name="Ha T.T.T."/>
            <person name="Dugue R."/>
            <person name="Lampietro C."/>
            <person name="Louis A."/>
            <person name="Herpin A."/>
            <person name="Echchiki A."/>
            <person name="Berthelot C."/>
            <person name="Parey E."/>
            <person name="Roest-Crollius H."/>
            <person name="Braasch I."/>
            <person name="Postlethwait J."/>
            <person name="Bobe J."/>
            <person name="Montfort J."/>
            <person name="Bouchez O."/>
            <person name="Begum T."/>
            <person name="Schartl M."/>
            <person name="Guiguen Y."/>
        </authorList>
    </citation>
    <scope>NUCLEOTIDE SEQUENCE [LARGE SCALE GENOMIC DNA]</scope>
    <source>
        <strain evidence="10 11">Indonesia</strain>
        <tissue evidence="10">Blood</tissue>
    </source>
</reference>
<dbReference type="GO" id="GO:0060754">
    <property type="term" value="P:positive regulation of mast cell chemotaxis"/>
    <property type="evidence" value="ECO:0007669"/>
    <property type="project" value="TreeGrafter"/>
</dbReference>
<dbReference type="GO" id="GO:0045766">
    <property type="term" value="P:positive regulation of angiogenesis"/>
    <property type="evidence" value="ECO:0007669"/>
    <property type="project" value="TreeGrafter"/>
</dbReference>
<dbReference type="GO" id="GO:0048010">
    <property type="term" value="P:vascular endothelial growth factor receptor signaling pathway"/>
    <property type="evidence" value="ECO:0007669"/>
    <property type="project" value="TreeGrafter"/>
</dbReference>
<dbReference type="AlphaFoldDB" id="A0A5N5KZH8"/>
<dbReference type="InterPro" id="IPR050507">
    <property type="entry name" value="PDGF/VEGF_growth_factor"/>
</dbReference>
<dbReference type="GO" id="GO:0005615">
    <property type="term" value="C:extracellular space"/>
    <property type="evidence" value="ECO:0007669"/>
    <property type="project" value="TreeGrafter"/>
</dbReference>
<organism evidence="10 11">
    <name type="scientific">Pangasianodon hypophthalmus</name>
    <name type="common">Striped catfish</name>
    <name type="synonym">Helicophagus hypophthalmus</name>
    <dbReference type="NCBI Taxonomy" id="310915"/>
    <lineage>
        <taxon>Eukaryota</taxon>
        <taxon>Metazoa</taxon>
        <taxon>Chordata</taxon>
        <taxon>Craniata</taxon>
        <taxon>Vertebrata</taxon>
        <taxon>Euteleostomi</taxon>
        <taxon>Actinopterygii</taxon>
        <taxon>Neopterygii</taxon>
        <taxon>Teleostei</taxon>
        <taxon>Ostariophysi</taxon>
        <taxon>Siluriformes</taxon>
        <taxon>Pangasiidae</taxon>
        <taxon>Pangasianodon</taxon>
    </lineage>
</organism>
<evidence type="ECO:0000313" key="11">
    <source>
        <dbReference type="Proteomes" id="UP000327468"/>
    </source>
</evidence>
<dbReference type="GO" id="GO:0030154">
    <property type="term" value="P:cell differentiation"/>
    <property type="evidence" value="ECO:0007669"/>
    <property type="project" value="UniProtKB-KW"/>
</dbReference>
<dbReference type="GO" id="GO:0005172">
    <property type="term" value="F:vascular endothelial growth factor receptor binding"/>
    <property type="evidence" value="ECO:0007669"/>
    <property type="project" value="TreeGrafter"/>
</dbReference>
<evidence type="ECO:0000256" key="3">
    <source>
        <dbReference type="ARBA" id="ARBA00022657"/>
    </source>
</evidence>
<evidence type="ECO:0000313" key="10">
    <source>
        <dbReference type="EMBL" id="KAB5535391.1"/>
    </source>
</evidence>
<keyword evidence="2" id="KW-0217">Developmental protein</keyword>
<dbReference type="GO" id="GO:0051781">
    <property type="term" value="P:positive regulation of cell division"/>
    <property type="evidence" value="ECO:0007669"/>
    <property type="project" value="UniProtKB-KW"/>
</dbReference>
<comment type="similarity">
    <text evidence="1">Belongs to the PDGF/VEGF growth factor family.</text>
</comment>
<evidence type="ECO:0000256" key="4">
    <source>
        <dbReference type="ARBA" id="ARBA00022782"/>
    </source>
</evidence>
<accession>A0A5N5KZH8</accession>
<dbReference type="PANTHER" id="PTHR12025:SF5">
    <property type="entry name" value="VASCULAR ENDOTHELIAL GROWTH FACTOR A, LONG FORM"/>
    <property type="match status" value="1"/>
</dbReference>
<dbReference type="GO" id="GO:0001938">
    <property type="term" value="P:positive regulation of endothelial cell proliferation"/>
    <property type="evidence" value="ECO:0007669"/>
    <property type="project" value="TreeGrafter"/>
</dbReference>
<dbReference type="PANTHER" id="PTHR12025">
    <property type="entry name" value="VASCULAR ENDOTHELIAL GROWTH FACTOR"/>
    <property type="match status" value="1"/>
</dbReference>
<evidence type="ECO:0000256" key="7">
    <source>
        <dbReference type="ARBA" id="ARBA00023180"/>
    </source>
</evidence>
<evidence type="ECO:0000259" key="9">
    <source>
        <dbReference type="Pfam" id="PF14554"/>
    </source>
</evidence>
<dbReference type="GO" id="GO:0050930">
    <property type="term" value="P:induction of positive chemotaxis"/>
    <property type="evidence" value="ECO:0007669"/>
    <property type="project" value="TreeGrafter"/>
</dbReference>
<dbReference type="GO" id="GO:0042056">
    <property type="term" value="F:chemoattractant activity"/>
    <property type="evidence" value="ECO:0007669"/>
    <property type="project" value="TreeGrafter"/>
</dbReference>
<sequence>MVPYSLIPTHSTVHCSRCEPCSERKKHWFVQDPLTCRCTCTLTQLQCRSRQLELNERVCRCDKPRR</sequence>
<keyword evidence="4" id="KW-0221">Differentiation</keyword>
<proteinExistence type="inferred from homology"/>
<dbReference type="FunFam" id="2.10.160.10:FF:000001">
    <property type="entry name" value="Vascular endothelial growth factor A"/>
    <property type="match status" value="1"/>
</dbReference>
<dbReference type="GO" id="GO:0008083">
    <property type="term" value="F:growth factor activity"/>
    <property type="evidence" value="ECO:0007669"/>
    <property type="project" value="UniProtKB-KW"/>
</dbReference>
<evidence type="ECO:0000256" key="8">
    <source>
        <dbReference type="ARBA" id="ARBA00023246"/>
    </source>
</evidence>
<keyword evidence="8" id="KW-0497">Mitogen</keyword>
<dbReference type="InterPro" id="IPR027928">
    <property type="entry name" value="VEGF_C"/>
</dbReference>
<comment type="caution">
    <text evidence="10">The sequence shown here is derived from an EMBL/GenBank/DDBJ whole genome shotgun (WGS) entry which is preliminary data.</text>
</comment>
<keyword evidence="5" id="KW-0339">Growth factor</keyword>
<dbReference type="Gene3D" id="2.10.160.10">
    <property type="entry name" value="Vascular endothelial growth factor, heparin-binding domain"/>
    <property type="match status" value="1"/>
</dbReference>
<dbReference type="GO" id="GO:0002040">
    <property type="term" value="P:sprouting angiogenesis"/>
    <property type="evidence" value="ECO:0007669"/>
    <property type="project" value="TreeGrafter"/>
</dbReference>
<name>A0A5N5KZH8_PANHP</name>
<dbReference type="GO" id="GO:0038084">
    <property type="term" value="P:vascular endothelial growth factor signaling pathway"/>
    <property type="evidence" value="ECO:0007669"/>
    <property type="project" value="TreeGrafter"/>
</dbReference>
<gene>
    <name evidence="10" type="ORF">PHYPO_G00117180</name>
</gene>
<dbReference type="Proteomes" id="UP000327468">
    <property type="component" value="Chromosome 21"/>
</dbReference>